<dbReference type="InterPro" id="IPR025287">
    <property type="entry name" value="WAK_GUB"/>
</dbReference>
<evidence type="ECO:0000256" key="13">
    <source>
        <dbReference type="ARBA" id="ARBA00023180"/>
    </source>
</evidence>
<evidence type="ECO:0000259" key="18">
    <source>
        <dbReference type="PROSITE" id="PS50011"/>
    </source>
</evidence>
<dbReference type="GO" id="GO:0005886">
    <property type="term" value="C:plasma membrane"/>
    <property type="evidence" value="ECO:0007669"/>
    <property type="project" value="TreeGrafter"/>
</dbReference>
<feature type="domain" description="Protein kinase" evidence="18">
    <location>
        <begin position="490"/>
        <end position="768"/>
    </location>
</feature>
<dbReference type="EMBL" id="JAXQNO010000010">
    <property type="protein sequence ID" value="KAK4790358.1"/>
    <property type="molecule type" value="Genomic_DNA"/>
</dbReference>
<sequence length="824" mass="90334">MLCAAHLPMMSTEKDSFMVFFPFSELPQILIILLLSLLAAKPTTAASSEGGGGGEYPFRVAKANCRETCGDVTIPFPFGIGTGCFLDEWYEVVCLNDQKKKKKNANMTTTSSEVPMMKKIGLEVLNISLSLSPNIYSYQVVNSIRVKFPVSYSSPNCTGTDHSAGRQPSVPPSLSGSNFIFSPEMNMFTAVGCGDMALMSSTVSSAATSGRDESSSANSAPVGCTTLCPGGRTSNVAEIQLNDCSGYGCCQAVIPSNLQAFNISFLKVDDGARSASGDGCSYAFLVDRTWLSTDGDAARLIMEYGGYAPVSLEWGVSSDPNGIHINLTDGESSDGSSSYHCSYQSDPYTSSSVNYTYLHCFCNDGYEGNPYLGRQGCQDINECEAYNPCSNCLNTAGSYYCEYGSNSKSIGRVKLTMKVIGGFIGAVVFLLCWRWLYRTVIGRYNARLKQKFFKKNGGLLLQQQLASPGGNMAQNKLFESKELESATDTFNRNRILGQGGQGTVYKGMLADGRIIAVKKSVVPDEAYVQQFINEVSILSQINHRNVVKLLGCCLETEVPLLVYEFIPNGTLYQYLHDPNEELHVPWQVRLRIASEVSGALSYLHSAASTPIYHRDIKTSNILLDEKYQAKIADFGMSKLVALDQSHVTTMVQGTFGYLDPEYFQSSQFTDKSDVYSFGVVLVELLTGQKPINSLRVKEGIGLATYFIISMEEDRLLDIVDARILNPEKKEEIIAVARLAKRCLNVVGRMRPTMKQVASELESVRRPALAHPSSYGQEEFEECCSSFEMDVVEAQDVVFRSEVFGAGNGMSLIVDVNQLMPNRTW</sequence>
<dbReference type="Pfam" id="PF13947">
    <property type="entry name" value="GUB_WAK_bind"/>
    <property type="match status" value="1"/>
</dbReference>
<keyword evidence="5 16" id="KW-0812">Transmembrane</keyword>
<evidence type="ECO:0000256" key="10">
    <source>
        <dbReference type="ARBA" id="ARBA00022989"/>
    </source>
</evidence>
<protein>
    <recommendedName>
        <fullName evidence="18">Protein kinase domain-containing protein</fullName>
    </recommendedName>
</protein>
<dbReference type="GO" id="GO:0005524">
    <property type="term" value="F:ATP binding"/>
    <property type="evidence" value="ECO:0007669"/>
    <property type="project" value="UniProtKB-KW"/>
</dbReference>
<evidence type="ECO:0000256" key="12">
    <source>
        <dbReference type="ARBA" id="ARBA00023157"/>
    </source>
</evidence>
<evidence type="ECO:0000256" key="14">
    <source>
        <dbReference type="ARBA" id="ARBA00047558"/>
    </source>
</evidence>
<dbReference type="Gene3D" id="2.10.25.10">
    <property type="entry name" value="Laminin"/>
    <property type="match status" value="1"/>
</dbReference>
<dbReference type="Pfam" id="PF07714">
    <property type="entry name" value="PK_Tyr_Ser-Thr"/>
    <property type="match status" value="1"/>
</dbReference>
<keyword evidence="7" id="KW-0547">Nucleotide-binding</keyword>
<keyword evidence="13" id="KW-0325">Glycoprotein</keyword>
<dbReference type="CDD" id="cd00054">
    <property type="entry name" value="EGF_CA"/>
    <property type="match status" value="1"/>
</dbReference>
<evidence type="ECO:0000256" key="5">
    <source>
        <dbReference type="ARBA" id="ARBA00022692"/>
    </source>
</evidence>
<keyword evidence="9" id="KW-0067">ATP-binding</keyword>
<evidence type="ECO:0000256" key="4">
    <source>
        <dbReference type="ARBA" id="ARBA00022679"/>
    </source>
</evidence>
<accession>A0AAN7M235</accession>
<keyword evidence="4" id="KW-0808">Transferase</keyword>
<feature type="transmembrane region" description="Helical" evidence="16">
    <location>
        <begin position="415"/>
        <end position="437"/>
    </location>
</feature>
<name>A0AAN7M235_TRANT</name>
<dbReference type="InterPro" id="IPR013695">
    <property type="entry name" value="WAK"/>
</dbReference>
<keyword evidence="20" id="KW-1185">Reference proteome</keyword>
<dbReference type="InterPro" id="IPR008271">
    <property type="entry name" value="Ser/Thr_kinase_AS"/>
</dbReference>
<keyword evidence="6 17" id="KW-0732">Signal</keyword>
<keyword evidence="11 16" id="KW-0472">Membrane</keyword>
<dbReference type="PANTHER" id="PTHR27005">
    <property type="entry name" value="WALL-ASSOCIATED RECEPTOR KINASE-LIKE 21"/>
    <property type="match status" value="1"/>
</dbReference>
<dbReference type="Gene3D" id="3.30.200.20">
    <property type="entry name" value="Phosphorylase Kinase, domain 1"/>
    <property type="match status" value="1"/>
</dbReference>
<reference evidence="19 20" key="1">
    <citation type="journal article" date="2023" name="Hortic Res">
        <title>Pangenome of water caltrop reveals structural variations and asymmetric subgenome divergence after allopolyploidization.</title>
        <authorList>
            <person name="Zhang X."/>
            <person name="Chen Y."/>
            <person name="Wang L."/>
            <person name="Yuan Y."/>
            <person name="Fang M."/>
            <person name="Shi L."/>
            <person name="Lu R."/>
            <person name="Comes H.P."/>
            <person name="Ma Y."/>
            <person name="Chen Y."/>
            <person name="Huang G."/>
            <person name="Zhou Y."/>
            <person name="Zheng Z."/>
            <person name="Qiu Y."/>
        </authorList>
    </citation>
    <scope>NUCLEOTIDE SEQUENCE [LARGE SCALE GENOMIC DNA]</scope>
    <source>
        <strain evidence="19">F231</strain>
    </source>
</reference>
<dbReference type="Gene3D" id="1.10.510.10">
    <property type="entry name" value="Transferase(Phosphotransferase) domain 1"/>
    <property type="match status" value="1"/>
</dbReference>
<evidence type="ECO:0000313" key="19">
    <source>
        <dbReference type="EMBL" id="KAK4790358.1"/>
    </source>
</evidence>
<evidence type="ECO:0000256" key="6">
    <source>
        <dbReference type="ARBA" id="ARBA00022729"/>
    </source>
</evidence>
<dbReference type="InterPro" id="IPR000719">
    <property type="entry name" value="Prot_kinase_dom"/>
</dbReference>
<organism evidence="19 20">
    <name type="scientific">Trapa natans</name>
    <name type="common">Water chestnut</name>
    <dbReference type="NCBI Taxonomy" id="22666"/>
    <lineage>
        <taxon>Eukaryota</taxon>
        <taxon>Viridiplantae</taxon>
        <taxon>Streptophyta</taxon>
        <taxon>Embryophyta</taxon>
        <taxon>Tracheophyta</taxon>
        <taxon>Spermatophyta</taxon>
        <taxon>Magnoliopsida</taxon>
        <taxon>eudicotyledons</taxon>
        <taxon>Gunneridae</taxon>
        <taxon>Pentapetalae</taxon>
        <taxon>rosids</taxon>
        <taxon>malvids</taxon>
        <taxon>Myrtales</taxon>
        <taxon>Lythraceae</taxon>
        <taxon>Trapa</taxon>
    </lineage>
</organism>
<evidence type="ECO:0000256" key="15">
    <source>
        <dbReference type="ARBA" id="ARBA00047951"/>
    </source>
</evidence>
<keyword evidence="10 16" id="KW-1133">Transmembrane helix</keyword>
<evidence type="ECO:0000313" key="20">
    <source>
        <dbReference type="Proteomes" id="UP001346149"/>
    </source>
</evidence>
<evidence type="ECO:0000256" key="11">
    <source>
        <dbReference type="ARBA" id="ARBA00023136"/>
    </source>
</evidence>
<comment type="caution">
    <text evidence="19">The sequence shown here is derived from an EMBL/GenBank/DDBJ whole genome shotgun (WGS) entry which is preliminary data.</text>
</comment>
<comment type="catalytic activity">
    <reaction evidence="14">
        <text>L-seryl-[protein] + ATP = O-phospho-L-seryl-[protein] + ADP + H(+)</text>
        <dbReference type="Rhea" id="RHEA:17989"/>
        <dbReference type="Rhea" id="RHEA-COMP:9863"/>
        <dbReference type="Rhea" id="RHEA-COMP:11604"/>
        <dbReference type="ChEBI" id="CHEBI:15378"/>
        <dbReference type="ChEBI" id="CHEBI:29999"/>
        <dbReference type="ChEBI" id="CHEBI:30616"/>
        <dbReference type="ChEBI" id="CHEBI:83421"/>
        <dbReference type="ChEBI" id="CHEBI:456216"/>
    </reaction>
</comment>
<evidence type="ECO:0000256" key="7">
    <source>
        <dbReference type="ARBA" id="ARBA00022741"/>
    </source>
</evidence>
<dbReference type="InterPro" id="IPR011009">
    <property type="entry name" value="Kinase-like_dom_sf"/>
</dbReference>
<dbReference type="SMART" id="SM00220">
    <property type="entry name" value="S_TKc"/>
    <property type="match status" value="1"/>
</dbReference>
<dbReference type="GO" id="GO:0007166">
    <property type="term" value="P:cell surface receptor signaling pathway"/>
    <property type="evidence" value="ECO:0007669"/>
    <property type="project" value="InterPro"/>
</dbReference>
<comment type="catalytic activity">
    <reaction evidence="15">
        <text>L-threonyl-[protein] + ATP = O-phospho-L-threonyl-[protein] + ADP + H(+)</text>
        <dbReference type="Rhea" id="RHEA:46608"/>
        <dbReference type="Rhea" id="RHEA-COMP:11060"/>
        <dbReference type="Rhea" id="RHEA-COMP:11605"/>
        <dbReference type="ChEBI" id="CHEBI:15378"/>
        <dbReference type="ChEBI" id="CHEBI:30013"/>
        <dbReference type="ChEBI" id="CHEBI:30616"/>
        <dbReference type="ChEBI" id="CHEBI:61977"/>
        <dbReference type="ChEBI" id="CHEBI:456216"/>
    </reaction>
</comment>
<proteinExistence type="predicted"/>
<evidence type="ECO:0000256" key="8">
    <source>
        <dbReference type="ARBA" id="ARBA00022777"/>
    </source>
</evidence>
<dbReference type="GO" id="GO:0004674">
    <property type="term" value="F:protein serine/threonine kinase activity"/>
    <property type="evidence" value="ECO:0007669"/>
    <property type="project" value="UniProtKB-KW"/>
</dbReference>
<dbReference type="Pfam" id="PF08488">
    <property type="entry name" value="WAK"/>
    <property type="match status" value="1"/>
</dbReference>
<keyword evidence="8" id="KW-0418">Kinase</keyword>
<keyword evidence="3" id="KW-0597">Phosphoprotein</keyword>
<dbReference type="GO" id="GO:0030247">
    <property type="term" value="F:polysaccharide binding"/>
    <property type="evidence" value="ECO:0007669"/>
    <property type="project" value="InterPro"/>
</dbReference>
<dbReference type="PROSITE" id="PS50011">
    <property type="entry name" value="PROTEIN_KINASE_DOM"/>
    <property type="match status" value="1"/>
</dbReference>
<evidence type="ECO:0000256" key="2">
    <source>
        <dbReference type="ARBA" id="ARBA00022527"/>
    </source>
</evidence>
<evidence type="ECO:0000256" key="9">
    <source>
        <dbReference type="ARBA" id="ARBA00022840"/>
    </source>
</evidence>
<dbReference type="CDD" id="cd14066">
    <property type="entry name" value="STKc_IRAK"/>
    <property type="match status" value="1"/>
</dbReference>
<dbReference type="InterPro" id="IPR045274">
    <property type="entry name" value="WAK-like"/>
</dbReference>
<evidence type="ECO:0000256" key="1">
    <source>
        <dbReference type="ARBA" id="ARBA00004479"/>
    </source>
</evidence>
<comment type="subcellular location">
    <subcellularLocation>
        <location evidence="1">Membrane</location>
        <topology evidence="1">Single-pass type I membrane protein</topology>
    </subcellularLocation>
</comment>
<dbReference type="AlphaFoldDB" id="A0AAN7M235"/>
<gene>
    <name evidence="19" type="ORF">SAY86_017662</name>
</gene>
<dbReference type="FunFam" id="1.10.510.10:FF:000084">
    <property type="entry name" value="Wall-associated receptor kinase 2"/>
    <property type="match status" value="1"/>
</dbReference>
<dbReference type="FunFam" id="3.30.200.20:FF:000043">
    <property type="entry name" value="Wall-associated receptor kinase 2"/>
    <property type="match status" value="1"/>
</dbReference>
<dbReference type="SUPFAM" id="SSF56112">
    <property type="entry name" value="Protein kinase-like (PK-like)"/>
    <property type="match status" value="1"/>
</dbReference>
<evidence type="ECO:0000256" key="3">
    <source>
        <dbReference type="ARBA" id="ARBA00022553"/>
    </source>
</evidence>
<dbReference type="PROSITE" id="PS00108">
    <property type="entry name" value="PROTEIN_KINASE_ST"/>
    <property type="match status" value="1"/>
</dbReference>
<feature type="signal peptide" evidence="17">
    <location>
        <begin position="1"/>
        <end position="45"/>
    </location>
</feature>
<keyword evidence="12" id="KW-1015">Disulfide bond</keyword>
<dbReference type="PANTHER" id="PTHR27005:SF515">
    <property type="entry name" value="WALL-ASSOCIATED RECEPTOR KINASE-LIKE 10-RELATED"/>
    <property type="match status" value="1"/>
</dbReference>
<dbReference type="Proteomes" id="UP001346149">
    <property type="component" value="Unassembled WGS sequence"/>
</dbReference>
<feature type="chain" id="PRO_5042984162" description="Protein kinase domain-containing protein" evidence="17">
    <location>
        <begin position="46"/>
        <end position="824"/>
    </location>
</feature>
<dbReference type="InterPro" id="IPR001245">
    <property type="entry name" value="Ser-Thr/Tyr_kinase_cat_dom"/>
</dbReference>
<evidence type="ECO:0000256" key="16">
    <source>
        <dbReference type="SAM" id="Phobius"/>
    </source>
</evidence>
<evidence type="ECO:0000256" key="17">
    <source>
        <dbReference type="SAM" id="SignalP"/>
    </source>
</evidence>
<keyword evidence="2" id="KW-0723">Serine/threonine-protein kinase</keyword>